<evidence type="ECO:0000313" key="3">
    <source>
        <dbReference type="EMBL" id="ANP44894.1"/>
    </source>
</evidence>
<proteinExistence type="predicted"/>
<reference evidence="3 4" key="1">
    <citation type="submission" date="2015-11" db="EMBL/GenBank/DDBJ databases">
        <title>Whole-Genome Sequence of Candidatus Oderbacter manganicum from the National Park Lower Oder Valley, Germany.</title>
        <authorList>
            <person name="Braun B."/>
            <person name="Liere K."/>
            <person name="Szewzyk U."/>
        </authorList>
    </citation>
    <scope>NUCLEOTIDE SEQUENCE [LARGE SCALE GENOMIC DNA]</scope>
    <source>
        <strain evidence="3 4">OTSz_A_272</strain>
    </source>
</reference>
<dbReference type="STRING" id="1759059.ATE48_02625"/>
<dbReference type="InParanoid" id="A0A1B1AEA3"/>
<organism evidence="3 4">
    <name type="scientific">Candidatus Viadribacter manganicus</name>
    <dbReference type="NCBI Taxonomy" id="1759059"/>
    <lineage>
        <taxon>Bacteria</taxon>
        <taxon>Pseudomonadati</taxon>
        <taxon>Pseudomonadota</taxon>
        <taxon>Alphaproteobacteria</taxon>
        <taxon>Hyphomonadales</taxon>
        <taxon>Hyphomonadaceae</taxon>
        <taxon>Candidatus Viadribacter</taxon>
    </lineage>
</organism>
<evidence type="ECO:0000313" key="4">
    <source>
        <dbReference type="Proteomes" id="UP000092498"/>
    </source>
</evidence>
<feature type="signal peptide" evidence="2">
    <location>
        <begin position="1"/>
        <end position="18"/>
    </location>
</feature>
<dbReference type="KEGG" id="cbot:ATE48_02625"/>
<feature type="chain" id="PRO_5008518646" description="PepSY domain-containing protein" evidence="2">
    <location>
        <begin position="19"/>
        <end position="103"/>
    </location>
</feature>
<keyword evidence="4" id="KW-1185">Reference proteome</keyword>
<feature type="compositionally biased region" description="Low complexity" evidence="1">
    <location>
        <begin position="20"/>
        <end position="37"/>
    </location>
</feature>
<dbReference type="AlphaFoldDB" id="A0A1B1AEA3"/>
<protein>
    <recommendedName>
        <fullName evidence="5">PepSY domain-containing protein</fullName>
    </recommendedName>
</protein>
<sequence length="103" mass="11422">MWAKFALLSAVLAASAFAAPTSVSAQPRPRAEAPQPAWTMPAQYRGGGQQDLRPLREVVEELRAQYGGEYVSHRLEQGGSPVYVVRWRMPDGQIRDIRVSATR</sequence>
<gene>
    <name evidence="3" type="ORF">ATE48_02625</name>
</gene>
<name>A0A1B1AEA3_9PROT</name>
<feature type="region of interest" description="Disordered" evidence="1">
    <location>
        <begin position="20"/>
        <end position="50"/>
    </location>
</feature>
<evidence type="ECO:0008006" key="5">
    <source>
        <dbReference type="Google" id="ProtNLM"/>
    </source>
</evidence>
<accession>A0A1B1AEA3</accession>
<dbReference type="RefSeq" id="WP_066767528.1">
    <property type="nucleotide sequence ID" value="NZ_CP013244.1"/>
</dbReference>
<dbReference type="Proteomes" id="UP000092498">
    <property type="component" value="Chromosome"/>
</dbReference>
<evidence type="ECO:0000256" key="1">
    <source>
        <dbReference type="SAM" id="MobiDB-lite"/>
    </source>
</evidence>
<keyword evidence="2" id="KW-0732">Signal</keyword>
<evidence type="ECO:0000256" key="2">
    <source>
        <dbReference type="SAM" id="SignalP"/>
    </source>
</evidence>
<dbReference type="EMBL" id="CP013244">
    <property type="protein sequence ID" value="ANP44894.1"/>
    <property type="molecule type" value="Genomic_DNA"/>
</dbReference>
<dbReference type="OrthoDB" id="7632485at2"/>